<dbReference type="PROSITE" id="PS50030">
    <property type="entry name" value="UBA"/>
    <property type="match status" value="1"/>
</dbReference>
<protein>
    <submittedName>
        <fullName evidence="9">UBX2</fullName>
    </submittedName>
</protein>
<dbReference type="SUPFAM" id="SSF54236">
    <property type="entry name" value="Ubiquitin-like"/>
    <property type="match status" value="1"/>
</dbReference>
<dbReference type="GO" id="GO:0008270">
    <property type="term" value="F:zinc ion binding"/>
    <property type="evidence" value="ECO:0007669"/>
    <property type="project" value="UniProtKB-KW"/>
</dbReference>
<dbReference type="PROSITE" id="PS50033">
    <property type="entry name" value="UBX"/>
    <property type="match status" value="1"/>
</dbReference>
<dbReference type="Gene3D" id="3.10.20.90">
    <property type="entry name" value="Phosphatidylinositol 3-kinase Catalytic Subunit, Chain A, domain 1"/>
    <property type="match status" value="1"/>
</dbReference>
<feature type="compositionally biased region" description="Basic and acidic residues" evidence="5">
    <location>
        <begin position="126"/>
        <end position="166"/>
    </location>
</feature>
<feature type="compositionally biased region" description="Low complexity" evidence="5">
    <location>
        <begin position="79"/>
        <end position="88"/>
    </location>
</feature>
<evidence type="ECO:0000256" key="4">
    <source>
        <dbReference type="PROSITE-ProRule" id="PRU00042"/>
    </source>
</evidence>
<dbReference type="Pfam" id="PF22562">
    <property type="entry name" value="UBA_7"/>
    <property type="match status" value="1"/>
</dbReference>
<keyword evidence="4" id="KW-0863">Zinc-finger</keyword>
<evidence type="ECO:0000256" key="2">
    <source>
        <dbReference type="ARBA" id="ARBA00022490"/>
    </source>
</evidence>
<accession>A0A0F7IQ20</accession>
<organism evidence="9">
    <name type="scientific">Locusta migratoria manilensis</name>
    <name type="common">Oriental migratory locust</name>
    <dbReference type="NCBI Taxonomy" id="229990"/>
    <lineage>
        <taxon>Eukaryota</taxon>
        <taxon>Metazoa</taxon>
        <taxon>Ecdysozoa</taxon>
        <taxon>Arthropoda</taxon>
        <taxon>Hexapoda</taxon>
        <taxon>Insecta</taxon>
        <taxon>Pterygota</taxon>
        <taxon>Neoptera</taxon>
        <taxon>Polyneoptera</taxon>
        <taxon>Orthoptera</taxon>
        <taxon>Caelifera</taxon>
        <taxon>Acrididea</taxon>
        <taxon>Acridomorpha</taxon>
        <taxon>Acridoidea</taxon>
        <taxon>Acrididae</taxon>
        <taxon>Oedipodinae</taxon>
        <taxon>Locusta</taxon>
    </lineage>
</organism>
<dbReference type="InterPro" id="IPR013087">
    <property type="entry name" value="Znf_C2H2_type"/>
</dbReference>
<dbReference type="PANTHER" id="PTHR46340:SF1">
    <property type="entry name" value="UBX DOMAIN-CONTAINING PROTEIN 1"/>
    <property type="match status" value="1"/>
</dbReference>
<reference evidence="9" key="1">
    <citation type="submission" date="2014-12" db="EMBL/GenBank/DDBJ databases">
        <authorList>
            <person name="Ran Y."/>
            <person name="He Z."/>
            <person name="Chen B."/>
        </authorList>
    </citation>
    <scope>NUCLEOTIDE SEQUENCE</scope>
</reference>
<dbReference type="Pfam" id="PF00789">
    <property type="entry name" value="UBX"/>
    <property type="match status" value="1"/>
</dbReference>
<feature type="domain" description="UBX" evidence="7">
    <location>
        <begin position="256"/>
        <end position="334"/>
    </location>
</feature>
<evidence type="ECO:0000256" key="5">
    <source>
        <dbReference type="SAM" id="MobiDB-lite"/>
    </source>
</evidence>
<keyword evidence="4" id="KW-0862">Zinc</keyword>
<dbReference type="InterPro" id="IPR057766">
    <property type="entry name" value="Znf-C2H2_OTU1-like_C"/>
</dbReference>
<dbReference type="InterPro" id="IPR001012">
    <property type="entry name" value="UBX_dom"/>
</dbReference>
<comment type="subcellular location">
    <subcellularLocation>
        <location evidence="1">Cytoplasm</location>
    </subcellularLocation>
</comment>
<dbReference type="InterPro" id="IPR029071">
    <property type="entry name" value="Ubiquitin-like_domsf"/>
</dbReference>
<feature type="region of interest" description="Disordered" evidence="5">
    <location>
        <begin position="116"/>
        <end position="166"/>
    </location>
</feature>
<dbReference type="PROSITE" id="PS50157">
    <property type="entry name" value="ZINC_FINGER_C2H2_2"/>
    <property type="match status" value="1"/>
</dbReference>
<dbReference type="PANTHER" id="PTHR46340">
    <property type="entry name" value="UBX DOMAIN-CONTAINING PROTEIN 1"/>
    <property type="match status" value="1"/>
</dbReference>
<dbReference type="InterPro" id="IPR041923">
    <property type="entry name" value="UBA_UBXN1"/>
</dbReference>
<dbReference type="CDD" id="cd14302">
    <property type="entry name" value="UBA_UBXN1"/>
    <property type="match status" value="1"/>
</dbReference>
<feature type="region of interest" description="Disordered" evidence="5">
    <location>
        <begin position="42"/>
        <end position="94"/>
    </location>
</feature>
<dbReference type="SMART" id="SM00166">
    <property type="entry name" value="UBX"/>
    <property type="match status" value="1"/>
</dbReference>
<dbReference type="EMBL" id="KP280173">
    <property type="protein sequence ID" value="AKG97523.1"/>
    <property type="molecule type" value="mRNA"/>
</dbReference>
<feature type="compositionally biased region" description="Polar residues" evidence="5">
    <location>
        <begin position="48"/>
        <end position="62"/>
    </location>
</feature>
<dbReference type="FunFam" id="1.10.8.10:FF:000044">
    <property type="entry name" value="UBX domain-containing protein 1"/>
    <property type="match status" value="1"/>
</dbReference>
<dbReference type="GO" id="GO:0032435">
    <property type="term" value="P:negative regulation of proteasomal ubiquitin-dependent protein catabolic process"/>
    <property type="evidence" value="ECO:0007669"/>
    <property type="project" value="TreeGrafter"/>
</dbReference>
<feature type="compositionally biased region" description="Low complexity" evidence="5">
    <location>
        <begin position="230"/>
        <end position="250"/>
    </location>
</feature>
<dbReference type="GO" id="GO:0036435">
    <property type="term" value="F:K48-linked polyubiquitin modification-dependent protein binding"/>
    <property type="evidence" value="ECO:0007669"/>
    <property type="project" value="TreeGrafter"/>
</dbReference>
<evidence type="ECO:0000256" key="3">
    <source>
        <dbReference type="ARBA" id="ARBA00023054"/>
    </source>
</evidence>
<dbReference type="CDD" id="cd01772">
    <property type="entry name" value="UBX_UBXN1"/>
    <property type="match status" value="1"/>
</dbReference>
<dbReference type="SUPFAM" id="SSF46934">
    <property type="entry name" value="UBA-like"/>
    <property type="match status" value="1"/>
</dbReference>
<dbReference type="InterPro" id="IPR009060">
    <property type="entry name" value="UBA-like_sf"/>
</dbReference>
<dbReference type="Gene3D" id="1.10.8.10">
    <property type="entry name" value="DNA helicase RuvA subunit, C-terminal domain"/>
    <property type="match status" value="1"/>
</dbReference>
<feature type="region of interest" description="Disordered" evidence="5">
    <location>
        <begin position="227"/>
        <end position="256"/>
    </location>
</feature>
<dbReference type="GO" id="GO:0005737">
    <property type="term" value="C:cytoplasm"/>
    <property type="evidence" value="ECO:0007669"/>
    <property type="project" value="UniProtKB-SubCell"/>
</dbReference>
<feature type="domain" description="C2H2-type" evidence="8">
    <location>
        <begin position="95"/>
        <end position="124"/>
    </location>
</feature>
<sequence>MATQDVNTLVDMGFPKDRAVRALEVTGNQGVEPAMEWLLAHADEPIPLSSSEAATEATQPSVADTAPIGDGTENAVEPSKSSDSASSSNETAKSLKCNECGKLFSTQLEIEYHAAKSGHSNFSESTEEKKPLTEEEKKEQLRKLEEKMKQKRLEREEKEKQEALERERLRIRSGKEITAARKKLEEEEMKKLVEQRKREKLEEKMARQRVKDQIEQDKIARRTKFGMGQAPEAAATSPTASTMPTPVAQVQPPPQKDYTQARLQIRLTNGQALTQTFGAKEQLAAVRLYVELNRTDGAGPFSLMTNFPKKIFTDDDYNKSLEALGLVPSAVVIVSRVQH</sequence>
<dbReference type="InterPro" id="IPR015940">
    <property type="entry name" value="UBA"/>
</dbReference>
<evidence type="ECO:0000259" key="6">
    <source>
        <dbReference type="PROSITE" id="PS50030"/>
    </source>
</evidence>
<evidence type="ECO:0000259" key="7">
    <source>
        <dbReference type="PROSITE" id="PS50033"/>
    </source>
</evidence>
<keyword evidence="3" id="KW-0175">Coiled coil</keyword>
<feature type="domain" description="UBA" evidence="6">
    <location>
        <begin position="1"/>
        <end position="41"/>
    </location>
</feature>
<keyword evidence="2" id="KW-0963">Cytoplasm</keyword>
<evidence type="ECO:0000259" key="8">
    <source>
        <dbReference type="PROSITE" id="PS50157"/>
    </source>
</evidence>
<dbReference type="GO" id="GO:0005634">
    <property type="term" value="C:nucleus"/>
    <property type="evidence" value="ECO:0007669"/>
    <property type="project" value="TreeGrafter"/>
</dbReference>
<dbReference type="AlphaFoldDB" id="A0A0F7IQ20"/>
<dbReference type="Pfam" id="PF24560">
    <property type="entry name" value="zf-C2H2_OTU1_C"/>
    <property type="match status" value="1"/>
</dbReference>
<dbReference type="PROSITE" id="PS00028">
    <property type="entry name" value="ZINC_FINGER_C2H2_1"/>
    <property type="match status" value="1"/>
</dbReference>
<dbReference type="SMART" id="SM00165">
    <property type="entry name" value="UBA"/>
    <property type="match status" value="1"/>
</dbReference>
<dbReference type="GO" id="GO:0031397">
    <property type="term" value="P:negative regulation of protein ubiquitination"/>
    <property type="evidence" value="ECO:0007669"/>
    <property type="project" value="TreeGrafter"/>
</dbReference>
<keyword evidence="4" id="KW-0479">Metal-binding</keyword>
<dbReference type="GO" id="GO:1903094">
    <property type="term" value="P:negative regulation of protein K48-linked deubiquitination"/>
    <property type="evidence" value="ECO:0007669"/>
    <property type="project" value="TreeGrafter"/>
</dbReference>
<name>A0A0F7IQ20_LOCMI</name>
<evidence type="ECO:0000313" key="9">
    <source>
        <dbReference type="EMBL" id="AKG97523.1"/>
    </source>
</evidence>
<evidence type="ECO:0000256" key="1">
    <source>
        <dbReference type="ARBA" id="ARBA00004496"/>
    </source>
</evidence>
<proteinExistence type="evidence at transcript level"/>